<evidence type="ECO:0000313" key="3">
    <source>
        <dbReference type="Proteomes" id="UP001166052"/>
    </source>
</evidence>
<dbReference type="Gene3D" id="3.10.20.90">
    <property type="entry name" value="Phosphatidylinositol 3-kinase Catalytic Subunit, Chain A, domain 1"/>
    <property type="match status" value="1"/>
</dbReference>
<proteinExistence type="predicted"/>
<evidence type="ECO:0000313" key="2">
    <source>
        <dbReference type="EMBL" id="MBN3290351.1"/>
    </source>
</evidence>
<dbReference type="PROSITE" id="PS50200">
    <property type="entry name" value="RA"/>
    <property type="match status" value="1"/>
</dbReference>
<dbReference type="Pfam" id="PF00788">
    <property type="entry name" value="RA"/>
    <property type="match status" value="1"/>
</dbReference>
<feature type="domain" description="Ras-associating" evidence="1">
    <location>
        <begin position="59"/>
        <end position="147"/>
    </location>
</feature>
<dbReference type="InterPro" id="IPR029071">
    <property type="entry name" value="Ubiquitin-like_domsf"/>
</dbReference>
<comment type="caution">
    <text evidence="2">The sequence shown here is derived from an EMBL/GenBank/DDBJ whole genome shotgun (WGS) entry which is preliminary data.</text>
</comment>
<reference evidence="2" key="1">
    <citation type="journal article" date="2021" name="Cell">
        <title>Tracing the genetic footprints of vertebrate landing in non-teleost ray-finned fishes.</title>
        <authorList>
            <person name="Bi X."/>
            <person name="Wang K."/>
            <person name="Yang L."/>
            <person name="Pan H."/>
            <person name="Jiang H."/>
            <person name="Wei Q."/>
            <person name="Fang M."/>
            <person name="Yu H."/>
            <person name="Zhu C."/>
            <person name="Cai Y."/>
            <person name="He Y."/>
            <person name="Gan X."/>
            <person name="Zeng H."/>
            <person name="Yu D."/>
            <person name="Zhu Y."/>
            <person name="Jiang H."/>
            <person name="Qiu Q."/>
            <person name="Yang H."/>
            <person name="Zhang Y.E."/>
            <person name="Wang W."/>
            <person name="Zhu M."/>
            <person name="He S."/>
            <person name="Zhang G."/>
        </authorList>
    </citation>
    <scope>NUCLEOTIDE SEQUENCE</scope>
    <source>
        <strain evidence="2">Bchr_001</strain>
    </source>
</reference>
<dbReference type="PANTHER" id="PTHR22738">
    <property type="entry name" value="RASSF"/>
    <property type="match status" value="1"/>
</dbReference>
<dbReference type="Proteomes" id="UP001166052">
    <property type="component" value="Unassembled WGS sequence"/>
</dbReference>
<feature type="non-terminal residue" evidence="2">
    <location>
        <position position="164"/>
    </location>
</feature>
<evidence type="ECO:0000259" key="1">
    <source>
        <dbReference type="PROSITE" id="PS50200"/>
    </source>
</evidence>
<gene>
    <name evidence="2" type="primary">Rassf6</name>
    <name evidence="2" type="ORF">GTO92_0014654</name>
</gene>
<dbReference type="PANTHER" id="PTHR22738:SF3">
    <property type="entry name" value="RAS ASSOCIATION DOMAIN-CONTAINING PROTEIN 6"/>
    <property type="match status" value="1"/>
</dbReference>
<sequence length="164" mass="19060">VYECATLKQTRVQQLIPESPGLYRTMSDASLVKKRVKTNTLAERQKTQQHRVSINGHFYNYETSIFIPTFGCVTNVRINSNMTTHEVIALLLQKYKVENDPIEFALYCIHASGERRKIKKYDYPLWERLLNGPSGTINKMYLMDSDEQEISTDVCIKFIFLRTA</sequence>
<dbReference type="SUPFAM" id="SSF54236">
    <property type="entry name" value="Ubiquitin-like"/>
    <property type="match status" value="1"/>
</dbReference>
<dbReference type="EMBL" id="JAAWVN010007796">
    <property type="protein sequence ID" value="MBN3290351.1"/>
    <property type="molecule type" value="Genomic_DNA"/>
</dbReference>
<keyword evidence="3" id="KW-1185">Reference proteome</keyword>
<protein>
    <submittedName>
        <fullName evidence="2">RASF6 protein</fullName>
    </submittedName>
</protein>
<name>A0ABS2YVS5_POLSE</name>
<dbReference type="InterPro" id="IPR033614">
    <property type="entry name" value="RASSF1-6"/>
</dbReference>
<organism evidence="2 3">
    <name type="scientific">Polypterus senegalus</name>
    <name type="common">Senegal bichir</name>
    <dbReference type="NCBI Taxonomy" id="55291"/>
    <lineage>
        <taxon>Eukaryota</taxon>
        <taxon>Metazoa</taxon>
        <taxon>Chordata</taxon>
        <taxon>Craniata</taxon>
        <taxon>Vertebrata</taxon>
        <taxon>Euteleostomi</taxon>
        <taxon>Actinopterygii</taxon>
        <taxon>Polypteriformes</taxon>
        <taxon>Polypteridae</taxon>
        <taxon>Polypterus</taxon>
    </lineage>
</organism>
<feature type="non-terminal residue" evidence="2">
    <location>
        <position position="1"/>
    </location>
</feature>
<dbReference type="InterPro" id="IPR000159">
    <property type="entry name" value="RA_dom"/>
</dbReference>
<accession>A0ABS2YVS5</accession>